<feature type="transmembrane region" description="Helical" evidence="2">
    <location>
        <begin position="110"/>
        <end position="131"/>
    </location>
</feature>
<accession>A0AAV7Y4I7</accession>
<feature type="transmembrane region" description="Helical" evidence="2">
    <location>
        <begin position="152"/>
        <end position="172"/>
    </location>
</feature>
<evidence type="ECO:0000313" key="4">
    <source>
        <dbReference type="Proteomes" id="UP001146793"/>
    </source>
</evidence>
<keyword evidence="2" id="KW-0472">Membrane</keyword>
<evidence type="ECO:0000256" key="1">
    <source>
        <dbReference type="SAM" id="MobiDB-lite"/>
    </source>
</evidence>
<feature type="compositionally biased region" description="Low complexity" evidence="1">
    <location>
        <begin position="320"/>
        <end position="369"/>
    </location>
</feature>
<keyword evidence="2" id="KW-1133">Transmembrane helix</keyword>
<protein>
    <submittedName>
        <fullName evidence="3">Rho gtpase-activating protein gacz</fullName>
    </submittedName>
</protein>
<reference evidence="3" key="1">
    <citation type="submission" date="2022-08" db="EMBL/GenBank/DDBJ databases">
        <title>Novel sulphate-reducing endosymbionts in the free-living metamonad Anaeramoeba.</title>
        <authorList>
            <person name="Jerlstrom-Hultqvist J."/>
            <person name="Cepicka I."/>
            <person name="Gallot-Lavallee L."/>
            <person name="Salas-Leiva D."/>
            <person name="Curtis B.A."/>
            <person name="Zahonova K."/>
            <person name="Pipaliya S."/>
            <person name="Dacks J."/>
            <person name="Roger A.J."/>
        </authorList>
    </citation>
    <scope>NUCLEOTIDE SEQUENCE</scope>
    <source>
        <strain evidence="3">Busselton2</strain>
    </source>
</reference>
<dbReference type="AlphaFoldDB" id="A0AAV7Y4I7"/>
<organism evidence="3 4">
    <name type="scientific">Anaeramoeba flamelloides</name>
    <dbReference type="NCBI Taxonomy" id="1746091"/>
    <lineage>
        <taxon>Eukaryota</taxon>
        <taxon>Metamonada</taxon>
        <taxon>Anaeramoebidae</taxon>
        <taxon>Anaeramoeba</taxon>
    </lineage>
</organism>
<sequence length="369" mass="42657">MGKTIYATHGGCYLEDPELEDYQCMCKFSEGIVPYEYFFLIASILTFFVVLYLMIGIWLIVRKNRQYLVFLKLKILSLTIVLLFSVIGMIYYGYDPHRCERDIDPVFESVLYGLGICLPGMLLLVIILRWLDLLKASFKQQKHALFNPSTKKFFFTFMAFWFLFEILCRVFWAGSTYYIYSIWCCTYTIVCFIGFLIAGTKLNRKLLYGAKLAGSIDPKRRSQINQIYKVALTGSLVCIAIFLESLIAMVISCFNKDKCGYSMEFLWKFEQFIIVWIYIWLAWKGNRTLRNPKQTQLRAVKTKSNIELVEQRSDFEEVRSSNSQNNPNSNSNTNSNSNSNSDSNTKNSQDSTISNKSSFVSENSSDSVN</sequence>
<proteinExistence type="predicted"/>
<feature type="transmembrane region" description="Helical" evidence="2">
    <location>
        <begin position="230"/>
        <end position="253"/>
    </location>
</feature>
<dbReference type="Proteomes" id="UP001146793">
    <property type="component" value="Unassembled WGS sequence"/>
</dbReference>
<feature type="transmembrane region" description="Helical" evidence="2">
    <location>
        <begin position="265"/>
        <end position="283"/>
    </location>
</feature>
<comment type="caution">
    <text evidence="3">The sequence shown here is derived from an EMBL/GenBank/DDBJ whole genome shotgun (WGS) entry which is preliminary data.</text>
</comment>
<name>A0AAV7Y4I7_9EUKA</name>
<feature type="transmembrane region" description="Helical" evidence="2">
    <location>
        <begin position="37"/>
        <end position="61"/>
    </location>
</feature>
<gene>
    <name evidence="3" type="ORF">M0812_27181</name>
</gene>
<feature type="region of interest" description="Disordered" evidence="1">
    <location>
        <begin position="312"/>
        <end position="369"/>
    </location>
</feature>
<dbReference type="EMBL" id="JANTQA010000070">
    <property type="protein sequence ID" value="KAJ3424756.1"/>
    <property type="molecule type" value="Genomic_DNA"/>
</dbReference>
<keyword evidence="2" id="KW-0812">Transmembrane</keyword>
<evidence type="ECO:0000256" key="2">
    <source>
        <dbReference type="SAM" id="Phobius"/>
    </source>
</evidence>
<feature type="transmembrane region" description="Helical" evidence="2">
    <location>
        <begin position="73"/>
        <end position="94"/>
    </location>
</feature>
<feature type="transmembrane region" description="Helical" evidence="2">
    <location>
        <begin position="178"/>
        <end position="198"/>
    </location>
</feature>
<evidence type="ECO:0000313" key="3">
    <source>
        <dbReference type="EMBL" id="KAJ3424756.1"/>
    </source>
</evidence>